<reference evidence="3" key="1">
    <citation type="journal article" date="2015" name="MBio">
        <title>Genome-Resolved Metagenomic Analysis Reveals Roles for Candidate Phyla and Other Microbial Community Members in Biogeochemical Transformations in Oil Reservoirs.</title>
        <authorList>
            <person name="Hu P."/>
            <person name="Tom L."/>
            <person name="Singh A."/>
            <person name="Thomas B.C."/>
            <person name="Baker B.J."/>
            <person name="Piceno Y.M."/>
            <person name="Andersen G.L."/>
            <person name="Banfield J.F."/>
        </authorList>
    </citation>
    <scope>NUCLEOTIDE SEQUENCE [LARGE SCALE GENOMIC DNA]</scope>
</reference>
<dbReference type="AlphaFoldDB" id="A0A101HWR8"/>
<dbReference type="SMART" id="SM01120">
    <property type="entry name" value="Dak2"/>
    <property type="match status" value="1"/>
</dbReference>
<evidence type="ECO:0000313" key="2">
    <source>
        <dbReference type="EMBL" id="KUK84511.1"/>
    </source>
</evidence>
<comment type="caution">
    <text evidence="2">The sequence shown here is derived from an EMBL/GenBank/DDBJ whole genome shotgun (WGS) entry which is preliminary data.</text>
</comment>
<dbReference type="GO" id="GO:0006071">
    <property type="term" value="P:glycerol metabolic process"/>
    <property type="evidence" value="ECO:0007669"/>
    <property type="project" value="InterPro"/>
</dbReference>
<feature type="domain" description="DhaL" evidence="1">
    <location>
        <begin position="7"/>
        <end position="199"/>
    </location>
</feature>
<dbReference type="Gene3D" id="1.25.40.340">
    <property type="match status" value="1"/>
</dbReference>
<dbReference type="InterPro" id="IPR036117">
    <property type="entry name" value="DhaL_dom_sf"/>
</dbReference>
<gene>
    <name evidence="2" type="ORF">XE02_1652</name>
</gene>
<dbReference type="InterPro" id="IPR004007">
    <property type="entry name" value="DhaL_dom"/>
</dbReference>
<name>A0A101HWR8_9BACT</name>
<organism evidence="2 3">
    <name type="scientific">Mesotoga infera</name>
    <dbReference type="NCBI Taxonomy" id="1236046"/>
    <lineage>
        <taxon>Bacteria</taxon>
        <taxon>Thermotogati</taxon>
        <taxon>Thermotogota</taxon>
        <taxon>Thermotogae</taxon>
        <taxon>Kosmotogales</taxon>
        <taxon>Kosmotogaceae</taxon>
        <taxon>Mesotoga</taxon>
    </lineage>
</organism>
<sequence length="416" mass="45703">MKRINGKFFVSAFRKAAERLLANKDEINALNVFPVPDGDTGSNMAAAMIEACEYLDRLKKDDLVSVLESVKTGMLMGARGNSGVILSQIFRGFAEGIGNRKFVNTKAFTEGLTKAREIAYRSVMKPVEGTMLTVMKVSADTANEEFGGIEDFDEYFEKLVEVAFDTVEKTPTLLPKLKEAGVVDSGAKGLAYIFEGFLLATKGDIELEGPLQQMPQAMGSSTERIVEIVREELKFTYCTELIVKLDESDSQEETSELLKAYIKIHVHTDHPGDVIEKFLGVGFLQKVKIDNMKVQHEHIVDIQSRGPEMYGKDKHHGVIVVSPGEGLADVLKSLGVDYAVKGGQTMNPSLKDLYEAISRIAADKVIVLPNNPNIILTAKEAANAIHDDNPEKEVYIIPTRTVQEGIAAMTQSVETV</sequence>
<dbReference type="Pfam" id="PF02734">
    <property type="entry name" value="Dak2"/>
    <property type="match status" value="1"/>
</dbReference>
<protein>
    <submittedName>
        <fullName evidence="2">DAK2 domain fusion protein YloV</fullName>
    </submittedName>
</protein>
<accession>A0A101HWR8</accession>
<dbReference type="PANTHER" id="PTHR33434:SF4">
    <property type="entry name" value="PHOSPHATASE PROTEIN"/>
    <property type="match status" value="1"/>
</dbReference>
<evidence type="ECO:0000313" key="3">
    <source>
        <dbReference type="Proteomes" id="UP000055014"/>
    </source>
</evidence>
<dbReference type="PANTHER" id="PTHR33434">
    <property type="entry name" value="DEGV DOMAIN-CONTAINING PROTEIN DR_1986-RELATED"/>
    <property type="match status" value="1"/>
</dbReference>
<dbReference type="InterPro" id="IPR050270">
    <property type="entry name" value="DegV_domain_contain"/>
</dbReference>
<dbReference type="InterPro" id="IPR019986">
    <property type="entry name" value="YloV-like"/>
</dbReference>
<dbReference type="GO" id="GO:0004371">
    <property type="term" value="F:glycerone kinase activity"/>
    <property type="evidence" value="ECO:0007669"/>
    <property type="project" value="InterPro"/>
</dbReference>
<dbReference type="PATRIC" id="fig|1236046.5.peg.141"/>
<dbReference type="PROSITE" id="PS51480">
    <property type="entry name" value="DHAL"/>
    <property type="match status" value="1"/>
</dbReference>
<evidence type="ECO:0000259" key="1">
    <source>
        <dbReference type="PROSITE" id="PS51480"/>
    </source>
</evidence>
<dbReference type="Proteomes" id="UP000055014">
    <property type="component" value="Unassembled WGS sequence"/>
</dbReference>
<dbReference type="SUPFAM" id="SSF101473">
    <property type="entry name" value="DhaL-like"/>
    <property type="match status" value="1"/>
</dbReference>
<proteinExistence type="predicted"/>
<dbReference type="InterPro" id="IPR048394">
    <property type="entry name" value="FakA-like_M"/>
</dbReference>
<dbReference type="Pfam" id="PF21645">
    <property type="entry name" value="FakA-like_M"/>
    <property type="match status" value="1"/>
</dbReference>
<dbReference type="EMBL" id="LGGW01000249">
    <property type="protein sequence ID" value="KUK84511.1"/>
    <property type="molecule type" value="Genomic_DNA"/>
</dbReference>
<dbReference type="InterPro" id="IPR033470">
    <property type="entry name" value="FakA-like_C"/>
</dbReference>
<dbReference type="Pfam" id="PF13684">
    <property type="entry name" value="FakA-like_C"/>
    <property type="match status" value="1"/>
</dbReference>
<dbReference type="SMART" id="SM01121">
    <property type="entry name" value="Dak1_2"/>
    <property type="match status" value="1"/>
</dbReference>
<dbReference type="NCBIfam" id="TIGR03599">
    <property type="entry name" value="YloV"/>
    <property type="match status" value="1"/>
</dbReference>